<proteinExistence type="predicted"/>
<dbReference type="Proteomes" id="UP000249396">
    <property type="component" value="Unassembled WGS sequence"/>
</dbReference>
<comment type="caution">
    <text evidence="3">The sequence shown here is derived from an EMBL/GenBank/DDBJ whole genome shotgun (WGS) entry which is preliminary data.</text>
</comment>
<evidence type="ECO:0000313" key="3">
    <source>
        <dbReference type="EMBL" id="PZN77411.1"/>
    </source>
</evidence>
<keyword evidence="1" id="KW-0808">Transferase</keyword>
<dbReference type="AlphaFoldDB" id="A0A2W4QZ77"/>
<dbReference type="InterPro" id="IPR050267">
    <property type="entry name" value="Anti-sigma-factor_SerPK"/>
</dbReference>
<keyword evidence="1" id="KW-0418">Kinase</keyword>
<gene>
    <name evidence="3" type="ORF">DM484_14870</name>
</gene>
<accession>A0A2W4QZ77</accession>
<evidence type="ECO:0000259" key="2">
    <source>
        <dbReference type="Pfam" id="PF13581"/>
    </source>
</evidence>
<dbReference type="GO" id="GO:0004674">
    <property type="term" value="F:protein serine/threonine kinase activity"/>
    <property type="evidence" value="ECO:0007669"/>
    <property type="project" value="UniProtKB-KW"/>
</dbReference>
<feature type="domain" description="Histidine kinase/HSP90-like ATPase" evidence="2">
    <location>
        <begin position="42"/>
        <end position="136"/>
    </location>
</feature>
<dbReference type="EMBL" id="QJPH01000336">
    <property type="protein sequence ID" value="PZN77411.1"/>
    <property type="molecule type" value="Genomic_DNA"/>
</dbReference>
<evidence type="ECO:0000313" key="4">
    <source>
        <dbReference type="Proteomes" id="UP000249396"/>
    </source>
</evidence>
<sequence>MTRNKINLEIEIPTQTRYLGLIGNIGEQLAWDLTDYGGDRDALAYNLNLVLTEALTNVIKHAGCDNQALRVCISIEGNSLSIQVHDQGLGFDLEGVPCPDPEELCERGRGIFIIRHLMDSVDYRKTDKGNVLEMKKEL</sequence>
<organism evidence="3 4">
    <name type="scientific">Candidatus Methylumidiphilus alinenensis</name>
    <dbReference type="NCBI Taxonomy" id="2202197"/>
    <lineage>
        <taxon>Bacteria</taxon>
        <taxon>Pseudomonadati</taxon>
        <taxon>Pseudomonadota</taxon>
        <taxon>Gammaproteobacteria</taxon>
        <taxon>Methylococcales</taxon>
        <taxon>Candidatus Methylumidiphilus</taxon>
    </lineage>
</organism>
<dbReference type="PANTHER" id="PTHR35526">
    <property type="entry name" value="ANTI-SIGMA-F FACTOR RSBW-RELATED"/>
    <property type="match status" value="1"/>
</dbReference>
<evidence type="ECO:0000256" key="1">
    <source>
        <dbReference type="ARBA" id="ARBA00022527"/>
    </source>
</evidence>
<keyword evidence="1" id="KW-0723">Serine/threonine-protein kinase</keyword>
<protein>
    <submittedName>
        <fullName evidence="3">Anti-sigma factor</fullName>
    </submittedName>
</protein>
<dbReference type="InterPro" id="IPR036890">
    <property type="entry name" value="HATPase_C_sf"/>
</dbReference>
<dbReference type="SUPFAM" id="SSF55874">
    <property type="entry name" value="ATPase domain of HSP90 chaperone/DNA topoisomerase II/histidine kinase"/>
    <property type="match status" value="1"/>
</dbReference>
<dbReference type="Gene3D" id="3.30.565.10">
    <property type="entry name" value="Histidine kinase-like ATPase, C-terminal domain"/>
    <property type="match status" value="1"/>
</dbReference>
<dbReference type="PANTHER" id="PTHR35526:SF3">
    <property type="entry name" value="ANTI-SIGMA-F FACTOR RSBW"/>
    <property type="match status" value="1"/>
</dbReference>
<dbReference type="InterPro" id="IPR003594">
    <property type="entry name" value="HATPase_dom"/>
</dbReference>
<dbReference type="CDD" id="cd16936">
    <property type="entry name" value="HATPase_RsbW-like"/>
    <property type="match status" value="1"/>
</dbReference>
<name>A0A2W4QZ77_9GAMM</name>
<dbReference type="Pfam" id="PF13581">
    <property type="entry name" value="HATPase_c_2"/>
    <property type="match status" value="1"/>
</dbReference>
<reference evidence="3 4" key="1">
    <citation type="journal article" date="2018" name="Aquat. Microb. Ecol.">
        <title>Gammaproteobacterial methanotrophs dominate.</title>
        <authorList>
            <person name="Rissanen A.J."/>
            <person name="Saarenheimo J."/>
            <person name="Tiirola M."/>
            <person name="Peura S."/>
            <person name="Aalto S.L."/>
            <person name="Karvinen A."/>
            <person name="Nykanen H."/>
        </authorList>
    </citation>
    <scope>NUCLEOTIDE SEQUENCE [LARGE SCALE GENOMIC DNA]</scope>
    <source>
        <strain evidence="3">AMbin10</strain>
    </source>
</reference>